<comment type="caution">
    <text evidence="2">The sequence shown here is derived from an EMBL/GenBank/DDBJ whole genome shotgun (WGS) entry which is preliminary data.</text>
</comment>
<evidence type="ECO:0000313" key="3">
    <source>
        <dbReference type="Proteomes" id="UP000321118"/>
    </source>
</evidence>
<feature type="compositionally biased region" description="Low complexity" evidence="1">
    <location>
        <begin position="204"/>
        <end position="217"/>
    </location>
</feature>
<protein>
    <submittedName>
        <fullName evidence="2">Uncharacterized protein</fullName>
    </submittedName>
</protein>
<dbReference type="Proteomes" id="UP000321118">
    <property type="component" value="Unassembled WGS sequence"/>
</dbReference>
<dbReference type="AlphaFoldDB" id="A0A510V2D6"/>
<sequence length="433" mass="42757">MSGPVRLLAGDGHVRVGAATFPGGPLPDGRVGLLGVALRRLALAERDQLVALAEDDPRALGRLVGGAASDTELPDDDQAVAAIEAVALDLAGASHDGPLARTRVLTARAVGPGADGLAATDADDLAAELARAVEQDDGWTRIPLGDLWDDESGEPSEVRDRLARALLDRARQPLDVTLVRRLLVEGVGPEPQSPVAVGLPLPRPAATAPTTRPWTAPSVEHGQSGGPTTTPPASWVRAGGTATATASDRAAPDPEALTTGSPGTPGVSGASGASGATGAAGPLGPAGIGGDWPHPSAAQRLGTGVQQVSAPTPGALAGPWAAATPSAPTVGSPWVASDRWGAPVAVGARPSAPTGPDARSPWSTAPPLAATTAPAWSPSSSLDALAATTGPASGAQPAAVAGRVAPAAVAARGSVDDVALALHRAADLRGVRR</sequence>
<accession>A0A510V2D6</accession>
<feature type="compositionally biased region" description="Low complexity" evidence="1">
    <location>
        <begin position="360"/>
        <end position="379"/>
    </location>
</feature>
<dbReference type="RefSeq" id="WP_146926818.1">
    <property type="nucleotide sequence ID" value="NZ_BJUB01000004.1"/>
</dbReference>
<feature type="compositionally biased region" description="Low complexity" evidence="1">
    <location>
        <begin position="258"/>
        <end position="283"/>
    </location>
</feature>
<organism evidence="2 3">
    <name type="scientific">Cellulomonas xylanilytica</name>
    <dbReference type="NCBI Taxonomy" id="233583"/>
    <lineage>
        <taxon>Bacteria</taxon>
        <taxon>Bacillati</taxon>
        <taxon>Actinomycetota</taxon>
        <taxon>Actinomycetes</taxon>
        <taxon>Micrococcales</taxon>
        <taxon>Cellulomonadaceae</taxon>
        <taxon>Cellulomonas</taxon>
    </lineage>
</organism>
<dbReference type="EMBL" id="BJUB01000004">
    <property type="protein sequence ID" value="GEK21057.1"/>
    <property type="molecule type" value="Genomic_DNA"/>
</dbReference>
<feature type="region of interest" description="Disordered" evidence="1">
    <location>
        <begin position="188"/>
        <end position="313"/>
    </location>
</feature>
<feature type="region of interest" description="Disordered" evidence="1">
    <location>
        <begin position="345"/>
        <end position="379"/>
    </location>
</feature>
<name>A0A510V2D6_9CELL</name>
<proteinExistence type="predicted"/>
<evidence type="ECO:0000256" key="1">
    <source>
        <dbReference type="SAM" id="MobiDB-lite"/>
    </source>
</evidence>
<gene>
    <name evidence="2" type="ORF">CXY01_15770</name>
</gene>
<evidence type="ECO:0000313" key="2">
    <source>
        <dbReference type="EMBL" id="GEK21057.1"/>
    </source>
</evidence>
<reference evidence="2 3" key="1">
    <citation type="submission" date="2019-07" db="EMBL/GenBank/DDBJ databases">
        <title>Whole genome shotgun sequence of Cellulomonas xylanilytica NBRC 101102.</title>
        <authorList>
            <person name="Hosoyama A."/>
            <person name="Uohara A."/>
            <person name="Ohji S."/>
            <person name="Ichikawa N."/>
        </authorList>
    </citation>
    <scope>NUCLEOTIDE SEQUENCE [LARGE SCALE GENOMIC DNA]</scope>
    <source>
        <strain evidence="2 3">NBRC 101102</strain>
    </source>
</reference>
<keyword evidence="3" id="KW-1185">Reference proteome</keyword>